<protein>
    <submittedName>
        <fullName evidence="1">Uncharacterized protein</fullName>
    </submittedName>
</protein>
<proteinExistence type="predicted"/>
<reference evidence="1" key="1">
    <citation type="submission" date="2016-04" db="EMBL/GenBank/DDBJ databases">
        <authorList>
            <person name="Evans L.H."/>
            <person name="Alamgir A."/>
            <person name="Owens N."/>
            <person name="Weber N.D."/>
            <person name="Virtaneva K."/>
            <person name="Barbian K."/>
            <person name="Babar A."/>
            <person name="Rosenke K."/>
        </authorList>
    </citation>
    <scope>NUCLEOTIDE SEQUENCE [LARGE SCALE GENOMIC DNA]</scope>
    <source>
        <strain evidence="1">CBS 101.48</strain>
    </source>
</reference>
<sequence length="217" mass="25319">MDAQKWISQQPANQRTMAKLVKHLECVVIPERIGAPGSISERTVTRFMNDWGYKYRQSNKDVFYDGHELEDVVAYRLDWAKRMMEHKKRMDGYLGDEEEIVSIFYANDGQDKSWYAAHENRLAKKGQGLSVMVSEYQCPCHGTMRDLRDLANIKTSRQLFYPGVNREGYWQRDDMVKQLNDVIPLFDISILTPKVFLFSIKAATTTIFLTMPFMLLE</sequence>
<name>A0A168N9C3_ABSGL</name>
<dbReference type="STRING" id="4829.A0A168N9C3"/>
<evidence type="ECO:0000313" key="2">
    <source>
        <dbReference type="Proteomes" id="UP000078561"/>
    </source>
</evidence>
<organism evidence="1">
    <name type="scientific">Absidia glauca</name>
    <name type="common">Pin mould</name>
    <dbReference type="NCBI Taxonomy" id="4829"/>
    <lineage>
        <taxon>Eukaryota</taxon>
        <taxon>Fungi</taxon>
        <taxon>Fungi incertae sedis</taxon>
        <taxon>Mucoromycota</taxon>
        <taxon>Mucoromycotina</taxon>
        <taxon>Mucoromycetes</taxon>
        <taxon>Mucorales</taxon>
        <taxon>Cunninghamellaceae</taxon>
        <taxon>Absidia</taxon>
    </lineage>
</organism>
<dbReference type="AlphaFoldDB" id="A0A168N9C3"/>
<dbReference type="OMA" id="PANQRTM"/>
<gene>
    <name evidence="1" type="primary">ABSGL_05760.1 scaffold 7482</name>
</gene>
<evidence type="ECO:0000313" key="1">
    <source>
        <dbReference type="EMBL" id="SAM00085.1"/>
    </source>
</evidence>
<keyword evidence="2" id="KW-1185">Reference proteome</keyword>
<accession>A0A168N9C3</accession>
<dbReference type="Proteomes" id="UP000078561">
    <property type="component" value="Unassembled WGS sequence"/>
</dbReference>
<dbReference type="OrthoDB" id="10044727at2759"/>
<dbReference type="PANTHER" id="PTHR35871:SF1">
    <property type="entry name" value="CXC1-LIKE CYSTEINE CLUSTER ASSOCIATED WITH KDZ TRANSPOSASES DOMAIN-CONTAINING PROTEIN"/>
    <property type="match status" value="1"/>
</dbReference>
<dbReference type="EMBL" id="LT553140">
    <property type="protein sequence ID" value="SAM00085.1"/>
    <property type="molecule type" value="Genomic_DNA"/>
</dbReference>
<dbReference type="InParanoid" id="A0A168N9C3"/>
<dbReference type="PANTHER" id="PTHR35871">
    <property type="entry name" value="EXPRESSED PROTEIN"/>
    <property type="match status" value="1"/>
</dbReference>